<dbReference type="SUPFAM" id="SSF53448">
    <property type="entry name" value="Nucleotide-diphospho-sugar transferases"/>
    <property type="match status" value="1"/>
</dbReference>
<evidence type="ECO:0000256" key="2">
    <source>
        <dbReference type="ARBA" id="ARBA00012543"/>
    </source>
</evidence>
<evidence type="ECO:0000313" key="14">
    <source>
        <dbReference type="Proteomes" id="UP000253551"/>
    </source>
</evidence>
<feature type="domain" description="Chitin synthase 4-like" evidence="12">
    <location>
        <begin position="220"/>
        <end position="296"/>
    </location>
</feature>
<feature type="transmembrane region" description="Helical" evidence="11">
    <location>
        <begin position="314"/>
        <end position="337"/>
    </location>
</feature>
<keyword evidence="4" id="KW-0328">Glycosyltransferase</keyword>
<evidence type="ECO:0000256" key="7">
    <source>
        <dbReference type="ARBA" id="ARBA00022989"/>
    </source>
</evidence>
<feature type="transmembrane region" description="Helical" evidence="11">
    <location>
        <begin position="806"/>
        <end position="823"/>
    </location>
</feature>
<feature type="transmembrane region" description="Helical" evidence="11">
    <location>
        <begin position="829"/>
        <end position="848"/>
    </location>
</feature>
<accession>A0A367KS25</accession>
<evidence type="ECO:0000256" key="11">
    <source>
        <dbReference type="SAM" id="Phobius"/>
    </source>
</evidence>
<dbReference type="InterPro" id="IPR054295">
    <property type="entry name" value="CHS4-like_dom"/>
</dbReference>
<keyword evidence="5" id="KW-0808">Transferase</keyword>
<evidence type="ECO:0000256" key="1">
    <source>
        <dbReference type="ARBA" id="ARBA00004651"/>
    </source>
</evidence>
<keyword evidence="14" id="KW-1185">Reference proteome</keyword>
<dbReference type="Gene3D" id="3.40.50.300">
    <property type="entry name" value="P-loop containing nucleotide triphosphate hydrolases"/>
    <property type="match status" value="1"/>
</dbReference>
<name>A0A367KS25_RHIST</name>
<feature type="transmembrane region" description="Helical" evidence="11">
    <location>
        <begin position="770"/>
        <end position="794"/>
    </location>
</feature>
<dbReference type="STRING" id="4846.A0A367KS25"/>
<feature type="region of interest" description="Disordered" evidence="10">
    <location>
        <begin position="1"/>
        <end position="93"/>
    </location>
</feature>
<evidence type="ECO:0000259" key="12">
    <source>
        <dbReference type="Pfam" id="PF22997"/>
    </source>
</evidence>
<feature type="compositionally biased region" description="Polar residues" evidence="10">
    <location>
        <begin position="74"/>
        <end position="85"/>
    </location>
</feature>
<evidence type="ECO:0000256" key="6">
    <source>
        <dbReference type="ARBA" id="ARBA00022692"/>
    </source>
</evidence>
<dbReference type="GO" id="GO:0006031">
    <property type="term" value="P:chitin biosynthetic process"/>
    <property type="evidence" value="ECO:0007669"/>
    <property type="project" value="TreeGrafter"/>
</dbReference>
<dbReference type="Pfam" id="PF22997">
    <property type="entry name" value="CHS4"/>
    <property type="match status" value="1"/>
</dbReference>
<keyword evidence="7 11" id="KW-1133">Transmembrane helix</keyword>
<sequence>MSNNYRPNTYRATNANYPQPVRQVRARPPQPQPLMAQPRPMYHPNPITRPPQMIRSRSLSRPERQRPRQGLVRTPSQQQHIQQRPSRPINHPMPNRLQYQLQQKQEKKIVEIKPPEKKVAEVKVLTNWWAWCAFLMTCCIPNWFIRVCLRKKNPMVQQAWREKNTEIGNIFDGDTTGACRNFPNTLETCQLVTPFGESMSTSCLSLAELQSLYSSHENVIGFDWVDLKSQNGQNLALIGDSVVNLTDYITSSNLYFEQQVDQAIRQNLASDLSYALMNARGGREARQCIVARYKIGIMETETSGCIAQKIIMDLMLVVIIIMIVIRYAMALLFQWFISSRLIKPGGRSNWLAWRSIKGGNNDPANHLPGPYNNYGVSSITSLGSSTANYSRNPTSEQSSAIGVAHSDIVTTELYTVLLVTCYSEGEEGLRITMDSLAETTFSNKHKVFFVIADGMITGAGETKSTPDIVVNMMDLDPTMANPKPSSYLAIADGEKQLNKAKVYAGHYKGVPCVTIVKCGSEEEANGSKAGNRGKRDSQLILMSFFQRVLFNDRLSELDYEIFWKMTWLMRGVTPDKFELVLMVDADTKVLPDALAYMVAAMANDITIMGLCGETRIANKRSSFTTAIQVFEYYISHHYAKSFESLFGIVTCLPGCFSMYRIKSPKNGAWVPILANPDIILEYNQNIVTTLHEKNLLLLGEDRFLSTLMLRTFPKRQMMFVPQARCKTVVPDEFKVLLSQRRRWINSTVHNLMELVLVSDLCGIACLSMQFSVFVDLIGTLVLPAAIIMTLYLIINTAVSSDPQWQSLALLIVILGLPAVLIAITTFKFIYVVWMLIYIIALPIWNFVLPMYSFWHFDDFSWGATRVVAGDQKDKGHGDAEGNFDHTRLIMKKWEDWETERTGQKFNKKLTLKTPMDSDATFVSSLTPLSPFSSIFKDRKIHDSMRDAWLADIDSPGQGSAPPRTRAPPVILDRRTRLAPRQEKREEEVKVSELVIPFMKRPGKFNVDGILKKLADYPGHFVIGAVGKQGVGKSTVLSQFAPQPDKIFPTQSCDQFLPLGHKTEGIDMYVTPERVILLDTEPVFSWTVLEKTLRSETLEGLNPDVWLEMDSIYNLIFLLSVCNVVLVVNEGPEVDLDILQLLQRAELLKFNIPEYPLLTGQREMNYYPSIVFVCNKCQRKDFTQQKYSELQKLIGDLYKDSQLKTTGLIHFSHANLSFRERNDTNVFLLPDLSSDLTERYIEPFSHYTSALRDQVVCAPRKPGKRGQVSEKDWFRNSMKTFELVHKSDYINGYLQTVRKLRDS</sequence>
<gene>
    <name evidence="13" type="ORF">CU098_010497</name>
</gene>
<organism evidence="13 14">
    <name type="scientific">Rhizopus stolonifer</name>
    <name type="common">Rhizopus nigricans</name>
    <dbReference type="NCBI Taxonomy" id="4846"/>
    <lineage>
        <taxon>Eukaryota</taxon>
        <taxon>Fungi</taxon>
        <taxon>Fungi incertae sedis</taxon>
        <taxon>Mucoromycota</taxon>
        <taxon>Mucoromycotina</taxon>
        <taxon>Mucoromycetes</taxon>
        <taxon>Mucorales</taxon>
        <taxon>Mucorineae</taxon>
        <taxon>Rhizopodaceae</taxon>
        <taxon>Rhizopus</taxon>
    </lineage>
</organism>
<dbReference type="PANTHER" id="PTHR22914">
    <property type="entry name" value="CHITIN SYNTHASE"/>
    <property type="match status" value="1"/>
</dbReference>
<dbReference type="SUPFAM" id="SSF52540">
    <property type="entry name" value="P-loop containing nucleoside triphosphate hydrolases"/>
    <property type="match status" value="1"/>
</dbReference>
<proteinExistence type="predicted"/>
<evidence type="ECO:0000256" key="3">
    <source>
        <dbReference type="ARBA" id="ARBA00022475"/>
    </source>
</evidence>
<protein>
    <recommendedName>
        <fullName evidence="2">chitin synthase</fullName>
        <ecNumber evidence="2">2.4.1.16</ecNumber>
    </recommendedName>
</protein>
<dbReference type="EMBL" id="PJQM01000514">
    <property type="protein sequence ID" value="RCI04991.1"/>
    <property type="molecule type" value="Genomic_DNA"/>
</dbReference>
<dbReference type="Pfam" id="PF03142">
    <property type="entry name" value="Chitin_synth_2"/>
    <property type="match status" value="1"/>
</dbReference>
<keyword evidence="9" id="KW-0325">Glycoprotein</keyword>
<dbReference type="InterPro" id="IPR029044">
    <property type="entry name" value="Nucleotide-diphossugar_trans"/>
</dbReference>
<comment type="subcellular location">
    <subcellularLocation>
        <location evidence="1">Cell membrane</location>
        <topology evidence="1">Multi-pass membrane protein</topology>
    </subcellularLocation>
</comment>
<evidence type="ECO:0000256" key="8">
    <source>
        <dbReference type="ARBA" id="ARBA00023136"/>
    </source>
</evidence>
<dbReference type="GO" id="GO:0004100">
    <property type="term" value="F:chitin synthase activity"/>
    <property type="evidence" value="ECO:0007669"/>
    <property type="project" value="UniProtKB-EC"/>
</dbReference>
<reference evidence="13 14" key="1">
    <citation type="journal article" date="2018" name="G3 (Bethesda)">
        <title>Phylogenetic and Phylogenomic Definition of Rhizopus Species.</title>
        <authorList>
            <person name="Gryganskyi A.P."/>
            <person name="Golan J."/>
            <person name="Dolatabadi S."/>
            <person name="Mondo S."/>
            <person name="Robb S."/>
            <person name="Idnurm A."/>
            <person name="Muszewska A."/>
            <person name="Steczkiewicz K."/>
            <person name="Masonjones S."/>
            <person name="Liao H.L."/>
            <person name="Gajdeczka M.T."/>
            <person name="Anike F."/>
            <person name="Vuek A."/>
            <person name="Anishchenko I.M."/>
            <person name="Voigt K."/>
            <person name="de Hoog G.S."/>
            <person name="Smith M.E."/>
            <person name="Heitman J."/>
            <person name="Vilgalys R."/>
            <person name="Stajich J.E."/>
        </authorList>
    </citation>
    <scope>NUCLEOTIDE SEQUENCE [LARGE SCALE GENOMIC DNA]</scope>
    <source>
        <strain evidence="13 14">LSU 92-RS-03</strain>
    </source>
</reference>
<dbReference type="Proteomes" id="UP000253551">
    <property type="component" value="Unassembled WGS sequence"/>
</dbReference>
<dbReference type="InterPro" id="IPR004835">
    <property type="entry name" value="Chitin_synth"/>
</dbReference>
<keyword evidence="8 11" id="KW-0472">Membrane</keyword>
<feature type="compositionally biased region" description="Low complexity" evidence="10">
    <location>
        <begin position="18"/>
        <end position="27"/>
    </location>
</feature>
<dbReference type="OrthoDB" id="370884at2759"/>
<evidence type="ECO:0000256" key="4">
    <source>
        <dbReference type="ARBA" id="ARBA00022676"/>
    </source>
</evidence>
<feature type="transmembrane region" description="Helical" evidence="11">
    <location>
        <begin position="128"/>
        <end position="145"/>
    </location>
</feature>
<feature type="compositionally biased region" description="Polar residues" evidence="10">
    <location>
        <begin position="1"/>
        <end position="17"/>
    </location>
</feature>
<dbReference type="PANTHER" id="PTHR22914:SF41">
    <property type="entry name" value="CHITIN SYNTHASE 7"/>
    <property type="match status" value="1"/>
</dbReference>
<dbReference type="InterPro" id="IPR027417">
    <property type="entry name" value="P-loop_NTPase"/>
</dbReference>
<dbReference type="GO" id="GO:0030428">
    <property type="term" value="C:cell septum"/>
    <property type="evidence" value="ECO:0007669"/>
    <property type="project" value="TreeGrafter"/>
</dbReference>
<dbReference type="CDD" id="cd04190">
    <property type="entry name" value="Chitin_synth_C"/>
    <property type="match status" value="1"/>
</dbReference>
<comment type="caution">
    <text evidence="13">The sequence shown here is derived from an EMBL/GenBank/DDBJ whole genome shotgun (WGS) entry which is preliminary data.</text>
</comment>
<dbReference type="EC" id="2.4.1.16" evidence="2"/>
<evidence type="ECO:0000256" key="5">
    <source>
        <dbReference type="ARBA" id="ARBA00022679"/>
    </source>
</evidence>
<keyword evidence="3" id="KW-1003">Cell membrane</keyword>
<evidence type="ECO:0000313" key="13">
    <source>
        <dbReference type="EMBL" id="RCI04991.1"/>
    </source>
</evidence>
<evidence type="ECO:0000256" key="9">
    <source>
        <dbReference type="ARBA" id="ARBA00023180"/>
    </source>
</evidence>
<keyword evidence="6 11" id="KW-0812">Transmembrane</keyword>
<evidence type="ECO:0000256" key="10">
    <source>
        <dbReference type="SAM" id="MobiDB-lite"/>
    </source>
</evidence>
<dbReference type="GO" id="GO:0005886">
    <property type="term" value="C:plasma membrane"/>
    <property type="evidence" value="ECO:0007669"/>
    <property type="project" value="UniProtKB-SubCell"/>
</dbReference>